<dbReference type="Pfam" id="PF13499">
    <property type="entry name" value="EF-hand_7"/>
    <property type="match status" value="1"/>
</dbReference>
<dbReference type="AlphaFoldDB" id="A0A7J7JCG9"/>
<dbReference type="PROSITE" id="PS50222">
    <property type="entry name" value="EF_HAND_2"/>
    <property type="match status" value="2"/>
</dbReference>
<protein>
    <recommendedName>
        <fullName evidence="3">EF-hand domain-containing protein</fullName>
    </recommendedName>
</protein>
<gene>
    <name evidence="4" type="ORF">EB796_018625</name>
</gene>
<evidence type="ECO:0000313" key="4">
    <source>
        <dbReference type="EMBL" id="KAF6023058.1"/>
    </source>
</evidence>
<name>A0A7J7JCG9_BUGNE</name>
<sequence length="473" mass="53655">MATTTAMNHITNILFDFVNDNPVSRSEIFPHIVQLVKEISGETLNQKTQGLQMKERNVFNSLAVRFSECEKLIYDNMKKAVAIATLEKQLEQRDKEIKSLATTENVMLWQKEKSRILKDHDKIISELHQKIAELEKQKESLRLKYEEQTNDLKMEKMKVEITRKRSTAKLPADSSEIAMLEDLKRKQYLLEKDLQHGEKEIQQFQLDVIGLLGGIQIDIAGIAEASEHQPTVNSLGSLSDTIDKIKSAVAGQIDVGVMRADLSDHYLPAKPNVQLGAEDFFVTNKGRKVIVKPMQIRKNSKSQRKKSITVLSDLPSLQVGALSRHRRARKKSRPSIHTIEEAGKISKINPKLLDNIYGTLDTVAVMKHFPTLSTSYVKSQWANFKRYDSDDNGELDLSEIMKAITGLMPSHVKPAHIEAAMREVDIDGSGTMDFYEYLQVALLLEQKKGKSELFHTPEVTKYNKQISKTCIVQ</sequence>
<evidence type="ECO:0000313" key="5">
    <source>
        <dbReference type="Proteomes" id="UP000593567"/>
    </source>
</evidence>
<evidence type="ECO:0000256" key="2">
    <source>
        <dbReference type="SAM" id="Coils"/>
    </source>
</evidence>
<dbReference type="SMART" id="SM00054">
    <property type="entry name" value="EFh"/>
    <property type="match status" value="2"/>
</dbReference>
<proteinExistence type="predicted"/>
<organism evidence="4 5">
    <name type="scientific">Bugula neritina</name>
    <name type="common">Brown bryozoan</name>
    <name type="synonym">Sertularia neritina</name>
    <dbReference type="NCBI Taxonomy" id="10212"/>
    <lineage>
        <taxon>Eukaryota</taxon>
        <taxon>Metazoa</taxon>
        <taxon>Spiralia</taxon>
        <taxon>Lophotrochozoa</taxon>
        <taxon>Bryozoa</taxon>
        <taxon>Gymnolaemata</taxon>
        <taxon>Cheilostomatida</taxon>
        <taxon>Flustrina</taxon>
        <taxon>Buguloidea</taxon>
        <taxon>Bugulidae</taxon>
        <taxon>Bugula</taxon>
    </lineage>
</organism>
<dbReference type="PROSITE" id="PS00018">
    <property type="entry name" value="EF_HAND_1"/>
    <property type="match status" value="2"/>
</dbReference>
<reference evidence="4" key="1">
    <citation type="submission" date="2020-06" db="EMBL/GenBank/DDBJ databases">
        <title>Draft genome of Bugula neritina, a colonial animal packing powerful symbionts and potential medicines.</title>
        <authorList>
            <person name="Rayko M."/>
        </authorList>
    </citation>
    <scope>NUCLEOTIDE SEQUENCE [LARGE SCALE GENOMIC DNA]</scope>
    <source>
        <strain evidence="4">Kwan_BN1</strain>
    </source>
</reference>
<evidence type="ECO:0000256" key="1">
    <source>
        <dbReference type="ARBA" id="ARBA00022837"/>
    </source>
</evidence>
<dbReference type="GO" id="GO:0005509">
    <property type="term" value="F:calcium ion binding"/>
    <property type="evidence" value="ECO:0007669"/>
    <property type="project" value="InterPro"/>
</dbReference>
<feature type="domain" description="EF-hand" evidence="3">
    <location>
        <begin position="384"/>
        <end position="410"/>
    </location>
</feature>
<keyword evidence="1" id="KW-0106">Calcium</keyword>
<dbReference type="OrthoDB" id="5983955at2759"/>
<keyword evidence="5" id="KW-1185">Reference proteome</keyword>
<evidence type="ECO:0000259" key="3">
    <source>
        <dbReference type="PROSITE" id="PS50222"/>
    </source>
</evidence>
<dbReference type="InterPro" id="IPR018247">
    <property type="entry name" value="EF_Hand_1_Ca_BS"/>
</dbReference>
<dbReference type="EMBL" id="VXIV02002766">
    <property type="protein sequence ID" value="KAF6023058.1"/>
    <property type="molecule type" value="Genomic_DNA"/>
</dbReference>
<keyword evidence="2" id="KW-0175">Coiled coil</keyword>
<accession>A0A7J7JCG9</accession>
<comment type="caution">
    <text evidence="4">The sequence shown here is derived from an EMBL/GenBank/DDBJ whole genome shotgun (WGS) entry which is preliminary data.</text>
</comment>
<dbReference type="CDD" id="cd00051">
    <property type="entry name" value="EFh"/>
    <property type="match status" value="1"/>
</dbReference>
<dbReference type="Gene3D" id="1.10.238.10">
    <property type="entry name" value="EF-hand"/>
    <property type="match status" value="1"/>
</dbReference>
<dbReference type="InterPro" id="IPR011992">
    <property type="entry name" value="EF-hand-dom_pair"/>
</dbReference>
<dbReference type="InterPro" id="IPR002048">
    <property type="entry name" value="EF_hand_dom"/>
</dbReference>
<dbReference type="SUPFAM" id="SSF47473">
    <property type="entry name" value="EF-hand"/>
    <property type="match status" value="1"/>
</dbReference>
<feature type="coiled-coil region" evidence="2">
    <location>
        <begin position="83"/>
        <end position="158"/>
    </location>
</feature>
<feature type="domain" description="EF-hand" evidence="3">
    <location>
        <begin position="412"/>
        <end position="447"/>
    </location>
</feature>
<dbReference type="Proteomes" id="UP000593567">
    <property type="component" value="Unassembled WGS sequence"/>
</dbReference>